<evidence type="ECO:0000256" key="1">
    <source>
        <dbReference type="SAM" id="MobiDB-lite"/>
    </source>
</evidence>
<reference evidence="2" key="1">
    <citation type="journal article" date="2021" name="Open Biol.">
        <title>Shared evolutionary footprints suggest mitochondrial oxidative damage underlies multiple complex I losses in fungi.</title>
        <authorList>
            <person name="Schikora-Tamarit M.A."/>
            <person name="Marcet-Houben M."/>
            <person name="Nosek J."/>
            <person name="Gabaldon T."/>
        </authorList>
    </citation>
    <scope>NUCLEOTIDE SEQUENCE</scope>
    <source>
        <strain evidence="2">CBS2887</strain>
    </source>
</reference>
<dbReference type="Proteomes" id="UP000774326">
    <property type="component" value="Unassembled WGS sequence"/>
</dbReference>
<evidence type="ECO:0000313" key="2">
    <source>
        <dbReference type="EMBL" id="KAH3683719.1"/>
    </source>
</evidence>
<feature type="compositionally biased region" description="Polar residues" evidence="1">
    <location>
        <begin position="1"/>
        <end position="14"/>
    </location>
</feature>
<sequence length="74" mass="8265">MNDSANTMESPSQPTDDREQALQQELRNLKATKQALSLVSQLTSRISNDLKALNTNNTLILQKAQRLKKNVEGL</sequence>
<evidence type="ECO:0000313" key="3">
    <source>
        <dbReference type="Proteomes" id="UP000774326"/>
    </source>
</evidence>
<organism evidence="2 3">
    <name type="scientific">Wickerhamomyces pijperi</name>
    <name type="common">Yeast</name>
    <name type="synonym">Pichia pijperi</name>
    <dbReference type="NCBI Taxonomy" id="599730"/>
    <lineage>
        <taxon>Eukaryota</taxon>
        <taxon>Fungi</taxon>
        <taxon>Dikarya</taxon>
        <taxon>Ascomycota</taxon>
        <taxon>Saccharomycotina</taxon>
        <taxon>Saccharomycetes</taxon>
        <taxon>Phaffomycetales</taxon>
        <taxon>Wickerhamomycetaceae</taxon>
        <taxon>Wickerhamomyces</taxon>
    </lineage>
</organism>
<name>A0A9P8TM28_WICPI</name>
<protein>
    <submittedName>
        <fullName evidence="2">Uncharacterized protein</fullName>
    </submittedName>
</protein>
<gene>
    <name evidence="2" type="ORF">WICPIJ_005308</name>
</gene>
<proteinExistence type="predicted"/>
<keyword evidence="3" id="KW-1185">Reference proteome</keyword>
<feature type="region of interest" description="Disordered" evidence="1">
    <location>
        <begin position="1"/>
        <end position="20"/>
    </location>
</feature>
<reference evidence="2" key="2">
    <citation type="submission" date="2021-01" db="EMBL/GenBank/DDBJ databases">
        <authorList>
            <person name="Schikora-Tamarit M.A."/>
        </authorList>
    </citation>
    <scope>NUCLEOTIDE SEQUENCE</scope>
    <source>
        <strain evidence="2">CBS2887</strain>
    </source>
</reference>
<dbReference type="AlphaFoldDB" id="A0A9P8TM28"/>
<comment type="caution">
    <text evidence="2">The sequence shown here is derived from an EMBL/GenBank/DDBJ whole genome shotgun (WGS) entry which is preliminary data.</text>
</comment>
<accession>A0A9P8TM28</accession>
<dbReference type="EMBL" id="JAEUBG010002982">
    <property type="protein sequence ID" value="KAH3683719.1"/>
    <property type="molecule type" value="Genomic_DNA"/>
</dbReference>